<dbReference type="EMBL" id="CP037968">
    <property type="protein sequence ID" value="QYZ79137.1"/>
    <property type="molecule type" value="Genomic_DNA"/>
</dbReference>
<dbReference type="AlphaFoldDB" id="A0A8G1A2Z9"/>
<reference evidence="2" key="2">
    <citation type="submission" date="2019-03" db="EMBL/GenBank/DDBJ databases">
        <authorList>
            <person name="Chen S.-C."/>
            <person name="Wu S.-Y."/>
            <person name="Lai M.-C."/>
        </authorList>
    </citation>
    <scope>NUCLEOTIDE SEQUENCE</scope>
    <source>
        <strain evidence="2">ML15</strain>
    </source>
</reference>
<name>A0A8G1A2Z9_9EURY</name>
<proteinExistence type="predicted"/>
<feature type="region of interest" description="Disordered" evidence="1">
    <location>
        <begin position="1"/>
        <end position="29"/>
    </location>
</feature>
<accession>A0A8G1A2Z9</accession>
<feature type="compositionally biased region" description="Basic and acidic residues" evidence="1">
    <location>
        <begin position="1"/>
        <end position="16"/>
    </location>
</feature>
<evidence type="ECO:0000256" key="1">
    <source>
        <dbReference type="SAM" id="MobiDB-lite"/>
    </source>
</evidence>
<keyword evidence="3" id="KW-1185">Reference proteome</keyword>
<sequence length="90" mass="10406">MTPKIDHGREKVDIYRRPPSYPLAKRQNISNDEGTAIQITTMSYFHDPEDRTRTKEGRTFFSGITPPLAVPCPIFSRNDRTDHVKWDGMV</sequence>
<dbReference type="Proteomes" id="UP000826709">
    <property type="component" value="Chromosome"/>
</dbReference>
<reference evidence="2" key="1">
    <citation type="journal article" date="2005" name="Int. J. Syst. Evol. Microbiol.">
        <title>Methanofollis formosanus sp. nov., isolated from a fish pond.</title>
        <authorList>
            <person name="Wu S.Y."/>
            <person name="Chen S.C."/>
            <person name="Lai M.C."/>
        </authorList>
    </citation>
    <scope>NUCLEOTIDE SEQUENCE</scope>
    <source>
        <strain evidence="2">ML15</strain>
    </source>
</reference>
<evidence type="ECO:0000313" key="2">
    <source>
        <dbReference type="EMBL" id="QYZ79137.1"/>
    </source>
</evidence>
<protein>
    <submittedName>
        <fullName evidence="2">Uncharacterized protein</fullName>
    </submittedName>
</protein>
<organism evidence="2 3">
    <name type="scientific">Methanofollis formosanus</name>
    <dbReference type="NCBI Taxonomy" id="299308"/>
    <lineage>
        <taxon>Archaea</taxon>
        <taxon>Methanobacteriati</taxon>
        <taxon>Methanobacteriota</taxon>
        <taxon>Stenosarchaea group</taxon>
        <taxon>Methanomicrobia</taxon>
        <taxon>Methanomicrobiales</taxon>
        <taxon>Methanomicrobiaceae</taxon>
        <taxon>Methanofollis</taxon>
    </lineage>
</organism>
<dbReference type="KEGG" id="mfk:E2N92_06680"/>
<gene>
    <name evidence="2" type="ORF">E2N92_06680</name>
</gene>
<evidence type="ECO:0000313" key="3">
    <source>
        <dbReference type="Proteomes" id="UP000826709"/>
    </source>
</evidence>